<dbReference type="Gene3D" id="3.30.70.1430">
    <property type="entry name" value="Multidrug efflux transporter AcrB pore domain"/>
    <property type="match status" value="2"/>
</dbReference>
<protein>
    <submittedName>
        <fullName evidence="2">Efflux RND transporter permease subunit</fullName>
    </submittedName>
</protein>
<feature type="transmembrane region" description="Helical" evidence="1">
    <location>
        <begin position="992"/>
        <end position="1012"/>
    </location>
</feature>
<dbReference type="Gene3D" id="1.20.1640.10">
    <property type="entry name" value="Multidrug efflux transporter AcrB transmembrane domain"/>
    <property type="match status" value="2"/>
</dbReference>
<feature type="transmembrane region" description="Helical" evidence="1">
    <location>
        <begin position="1018"/>
        <end position="1045"/>
    </location>
</feature>
<keyword evidence="1" id="KW-0472">Membrane</keyword>
<feature type="transmembrane region" description="Helical" evidence="1">
    <location>
        <begin position="12"/>
        <end position="32"/>
    </location>
</feature>
<dbReference type="SUPFAM" id="SSF82866">
    <property type="entry name" value="Multidrug efflux transporter AcrB transmembrane domain"/>
    <property type="match status" value="2"/>
</dbReference>
<organism evidence="2 3">
    <name type="scientific">Bradyrhizobium commune</name>
    <dbReference type="NCBI Taxonomy" id="83627"/>
    <lineage>
        <taxon>Bacteria</taxon>
        <taxon>Pseudomonadati</taxon>
        <taxon>Pseudomonadota</taxon>
        <taxon>Alphaproteobacteria</taxon>
        <taxon>Hyphomicrobiales</taxon>
        <taxon>Nitrobacteraceae</taxon>
        <taxon>Bradyrhizobium</taxon>
    </lineage>
</organism>
<dbReference type="PANTHER" id="PTHR32063">
    <property type="match status" value="1"/>
</dbReference>
<feature type="transmembrane region" description="Helical" evidence="1">
    <location>
        <begin position="360"/>
        <end position="381"/>
    </location>
</feature>
<evidence type="ECO:0000313" key="2">
    <source>
        <dbReference type="EMBL" id="QPF93002.1"/>
    </source>
</evidence>
<dbReference type="SUPFAM" id="SSF82693">
    <property type="entry name" value="Multidrug efflux transporter AcrB pore domain, PN1, PN2, PC1 and PC2 subdomains"/>
    <property type="match status" value="2"/>
</dbReference>
<feature type="transmembrane region" description="Helical" evidence="1">
    <location>
        <begin position="459"/>
        <end position="478"/>
    </location>
</feature>
<feature type="transmembrane region" description="Helical" evidence="1">
    <location>
        <begin position="887"/>
        <end position="905"/>
    </location>
</feature>
<reference evidence="2 3" key="1">
    <citation type="submission" date="2020-09" db="EMBL/GenBank/DDBJ databases">
        <title>Complete genomes of bradyrhizobia occurring on native shrubby legumes in Australia.</title>
        <authorList>
            <person name="Lafay B."/>
        </authorList>
    </citation>
    <scope>NUCLEOTIDE SEQUENCE [LARGE SCALE GENOMIC DNA]</scope>
    <source>
        <strain evidence="2 3">BDV5040</strain>
    </source>
</reference>
<dbReference type="GO" id="GO:0005886">
    <property type="term" value="C:plasma membrane"/>
    <property type="evidence" value="ECO:0007669"/>
    <property type="project" value="TreeGrafter"/>
</dbReference>
<dbReference type="Gene3D" id="3.30.70.1320">
    <property type="entry name" value="Multidrug efflux transporter AcrB pore domain like"/>
    <property type="match status" value="1"/>
</dbReference>
<dbReference type="PANTHER" id="PTHR32063:SF8">
    <property type="entry name" value="CATION EFFLUX PROTEIN"/>
    <property type="match status" value="1"/>
</dbReference>
<keyword evidence="1" id="KW-1133">Transmembrane helix</keyword>
<dbReference type="AlphaFoldDB" id="A0A7S9D872"/>
<dbReference type="PRINTS" id="PR00702">
    <property type="entry name" value="ACRIFLAVINRP"/>
</dbReference>
<feature type="transmembrane region" description="Helical" evidence="1">
    <location>
        <begin position="917"/>
        <end position="940"/>
    </location>
</feature>
<dbReference type="SUPFAM" id="SSF82714">
    <property type="entry name" value="Multidrug efflux transporter AcrB TolC docking domain, DN and DC subdomains"/>
    <property type="match status" value="2"/>
</dbReference>
<evidence type="ECO:0000256" key="1">
    <source>
        <dbReference type="SAM" id="Phobius"/>
    </source>
</evidence>
<proteinExistence type="predicted"/>
<evidence type="ECO:0000313" key="3">
    <source>
        <dbReference type="Proteomes" id="UP000594621"/>
    </source>
</evidence>
<feature type="transmembrane region" description="Helical" evidence="1">
    <location>
        <begin position="428"/>
        <end position="453"/>
    </location>
</feature>
<dbReference type="GO" id="GO:0042910">
    <property type="term" value="F:xenobiotic transmembrane transporter activity"/>
    <property type="evidence" value="ECO:0007669"/>
    <property type="project" value="TreeGrafter"/>
</dbReference>
<dbReference type="KEGG" id="bcou:IC761_06930"/>
<feature type="transmembrane region" description="Helical" evidence="1">
    <location>
        <begin position="537"/>
        <end position="557"/>
    </location>
</feature>
<gene>
    <name evidence="2" type="ORF">IC761_06930</name>
</gene>
<sequence>MGIVRFALRFPHTFYVAAALILFLGAVTVFRMPTDIFPEINIPVVTVIWSYTGLSTPEMEQRVTTYSQYSISSNVNGIKNIEAQTMAGLSVQKIYFQPDVNLDLAISQIVSATNAIRALMPPGIQPPVVVQFNASSVPVLQISLSSDTLSEQQLYDYGIYRIRQQLAPIPGITLPTPSGGKYRQIMVDIDPTKLVAKGLTPLDVVNAVNAQNLTLPAGTAKFGDKQYVVRTNATPASIDDLNNIPIKVVNGATIFVKDVGQVHDGWLVQQNVVRQNGRRSVLLSIVKNGNASTVSVVNAVHKALETARAAAPAGMQINELFDQSVFVKQSVEGVLREGAIAAGLTALMILLFLGSWRSTLVVMISIPLSILTSLVVLSFLGETLNTMTLGGLALAVGILVDDSTVTIENTHRLLVEEGQPLPQATLHGAAGIAVPTLVSTLAISCVFTSVVFLDGPAKYLFTPLGLAVVFAMLASYGLSRTLTPIVIGLLLKSEHHGPPGAASRGLFGRLHAAFERNFEAMRHAYSRSLVGLVQHRFIIPAGMIGVLALGVVLFPLVGRDFFPAIDGGQIQLHVRAPAGSRIETTERIFQEVENEIRQVIPDSERELIVDNIGLPARSYNLAFTDGSTIGVNDGVILVSLKEGHRPTAEYVGKLRKVLSAAFPEDTFYFQAADIVTQILNFGLPAQIDVRTVGYDRANNLRVAHELRQRIAAIPGIADAHLQQEVDAPAFYADIDRTRAAQLGLNASTIATNVNVSLSSSAQVTPNFWTDPKSGIPYYFAVQTPESKIGSLNDLANTPVSTGLTSFQTDTPIPGLLSNVATFKRTSIPTNANQANIQPVYEIYASAQGRDLGSVASQISKIVADLQKELKPGNTIQVIGQIESMNSAFINLGIGLLFAAVFVYLLMVVNYQNFGDPFVVILALPATLCGILTMLFITATTLNVPSLMGAIMAVGVASANSILLVTFAREQQLAGKTALEAAIEAGHTRIRPVLMTAAAMIVGMIPMAIGAAGEEQNAALARAVIGGLLFATPTTLLVVPYLFAVLRKGNDGKKHHGVFDEVLE</sequence>
<dbReference type="Gene3D" id="3.30.2090.10">
    <property type="entry name" value="Multidrug efflux transporter AcrB TolC docking domain, DN and DC subdomains"/>
    <property type="match status" value="2"/>
</dbReference>
<feature type="transmembrane region" description="Helical" evidence="1">
    <location>
        <begin position="946"/>
        <end position="967"/>
    </location>
</feature>
<dbReference type="InterPro" id="IPR027463">
    <property type="entry name" value="AcrB_DN_DC_subdom"/>
</dbReference>
<keyword evidence="1" id="KW-0812">Transmembrane</keyword>
<keyword evidence="3" id="KW-1185">Reference proteome</keyword>
<dbReference type="InterPro" id="IPR001036">
    <property type="entry name" value="Acrflvin-R"/>
</dbReference>
<dbReference type="RefSeq" id="WP_195802521.1">
    <property type="nucleotide sequence ID" value="NZ_CP061379.1"/>
</dbReference>
<name>A0A7S9D872_9BRAD</name>
<dbReference type="EMBL" id="CP061379">
    <property type="protein sequence ID" value="QPF93002.1"/>
    <property type="molecule type" value="Genomic_DNA"/>
</dbReference>
<dbReference type="Pfam" id="PF00873">
    <property type="entry name" value="ACR_tran"/>
    <property type="match status" value="1"/>
</dbReference>
<dbReference type="Proteomes" id="UP000594621">
    <property type="component" value="Chromosome"/>
</dbReference>
<accession>A0A7S9D872</accession>
<dbReference type="Gene3D" id="3.30.70.1440">
    <property type="entry name" value="Multidrug efflux transporter AcrB pore domain"/>
    <property type="match status" value="1"/>
</dbReference>